<dbReference type="EMBL" id="CP039350">
    <property type="protein sequence ID" value="QCD96449.1"/>
    <property type="molecule type" value="Genomic_DNA"/>
</dbReference>
<protein>
    <submittedName>
        <fullName evidence="1">Uncharacterized protein</fullName>
    </submittedName>
</protein>
<keyword evidence="2" id="KW-1185">Reference proteome</keyword>
<evidence type="ECO:0000313" key="2">
    <source>
        <dbReference type="Proteomes" id="UP000501690"/>
    </source>
</evidence>
<evidence type="ECO:0000313" key="1">
    <source>
        <dbReference type="EMBL" id="QCD96449.1"/>
    </source>
</evidence>
<gene>
    <name evidence="1" type="ORF">DEO72_LG6g1152</name>
</gene>
<name>A0A4D6M513_VIGUN</name>
<organism evidence="1 2">
    <name type="scientific">Vigna unguiculata</name>
    <name type="common">Cowpea</name>
    <dbReference type="NCBI Taxonomy" id="3917"/>
    <lineage>
        <taxon>Eukaryota</taxon>
        <taxon>Viridiplantae</taxon>
        <taxon>Streptophyta</taxon>
        <taxon>Embryophyta</taxon>
        <taxon>Tracheophyta</taxon>
        <taxon>Spermatophyta</taxon>
        <taxon>Magnoliopsida</taxon>
        <taxon>eudicotyledons</taxon>
        <taxon>Gunneridae</taxon>
        <taxon>Pentapetalae</taxon>
        <taxon>rosids</taxon>
        <taxon>fabids</taxon>
        <taxon>Fabales</taxon>
        <taxon>Fabaceae</taxon>
        <taxon>Papilionoideae</taxon>
        <taxon>50 kb inversion clade</taxon>
        <taxon>NPAAA clade</taxon>
        <taxon>indigoferoid/millettioid clade</taxon>
        <taxon>Phaseoleae</taxon>
        <taxon>Vigna</taxon>
    </lineage>
</organism>
<reference evidence="1 2" key="1">
    <citation type="submission" date="2019-04" db="EMBL/GenBank/DDBJ databases">
        <title>An improved genome assembly and genetic linkage map for asparagus bean, Vigna unguiculata ssp. sesquipedialis.</title>
        <authorList>
            <person name="Xia Q."/>
            <person name="Zhang R."/>
            <person name="Dong Y."/>
        </authorList>
    </citation>
    <scope>NUCLEOTIDE SEQUENCE [LARGE SCALE GENOMIC DNA]</scope>
    <source>
        <tissue evidence="1">Leaf</tissue>
    </source>
</reference>
<sequence length="186" mass="20448">MTAAAATSSLATISATDREFFLLVPQPRQPHPTVNLASLYEHHDPRPFVAATINTTHLPLCTIVRENVTPSPLLFVHTPATAVSESKPPASIFSDSLRHHLHATKEAGNHRSELATIIFAPCIIFTHHHGHRRSATIIRCAFHQRKPASHHHWHEEQPKSVRATAPLAGTHCAMRTTMVSFTAPAS</sequence>
<dbReference type="Proteomes" id="UP000501690">
    <property type="component" value="Linkage Group LG6"/>
</dbReference>
<dbReference type="AlphaFoldDB" id="A0A4D6M513"/>
<proteinExistence type="predicted"/>
<accession>A0A4D6M513</accession>